<keyword evidence="1" id="KW-0812">Transmembrane</keyword>
<reference evidence="3" key="1">
    <citation type="journal article" date="2013" name="Genome Announc.">
        <title>Complete Chromosome Sequence of Carnobacterium maltaromaticum LMA 28.</title>
        <authorList>
            <person name="Cailliez-Grimal C."/>
            <person name="Chaillou S."/>
            <person name="Anba-Mondoloni J."/>
            <person name="Loux V."/>
            <person name="Afzal M.I."/>
            <person name="Rahman A."/>
            <person name="Kergourlay G."/>
            <person name="Champomier-Verges M.C."/>
            <person name="Zagorec M."/>
            <person name="Dalgaard P."/>
            <person name="Leisner J.J."/>
            <person name="Prevost H."/>
            <person name="Revol-Junelles A.M."/>
            <person name="Borges F."/>
        </authorList>
    </citation>
    <scope>NUCLEOTIDE SEQUENCE</scope>
    <source>
        <strain evidence="3">LMA28</strain>
    </source>
</reference>
<accession>K8E5X8</accession>
<dbReference type="Proteomes" id="UP000000212">
    <property type="component" value="Chromosome"/>
</dbReference>
<proteinExistence type="predicted"/>
<feature type="transmembrane region" description="Helical" evidence="1">
    <location>
        <begin position="20"/>
        <end position="39"/>
    </location>
</feature>
<evidence type="ECO:0000313" key="3">
    <source>
        <dbReference type="Proteomes" id="UP000000212"/>
    </source>
</evidence>
<organism evidence="2 3">
    <name type="scientific">Carnobacterium maltaromaticum LMA28</name>
    <dbReference type="NCBI Taxonomy" id="1234679"/>
    <lineage>
        <taxon>Bacteria</taxon>
        <taxon>Bacillati</taxon>
        <taxon>Bacillota</taxon>
        <taxon>Bacilli</taxon>
        <taxon>Lactobacillales</taxon>
        <taxon>Carnobacteriaceae</taxon>
        <taxon>Carnobacterium</taxon>
    </lineage>
</organism>
<evidence type="ECO:0000313" key="2">
    <source>
        <dbReference type="EMBL" id="CCO12185.2"/>
    </source>
</evidence>
<evidence type="ECO:0000256" key="1">
    <source>
        <dbReference type="SAM" id="Phobius"/>
    </source>
</evidence>
<gene>
    <name evidence="2" type="ORF">BN424_2763</name>
</gene>
<dbReference type="STRING" id="1234679.BN424_2763"/>
<feature type="transmembrane region" description="Helical" evidence="1">
    <location>
        <begin position="191"/>
        <end position="209"/>
    </location>
</feature>
<name>K8E5X8_CARML</name>
<feature type="transmembrane region" description="Helical" evidence="1">
    <location>
        <begin position="156"/>
        <end position="184"/>
    </location>
</feature>
<keyword evidence="1" id="KW-1133">Transmembrane helix</keyword>
<dbReference type="EMBL" id="HE999757">
    <property type="protein sequence ID" value="CCO12185.2"/>
    <property type="molecule type" value="Genomic_DNA"/>
</dbReference>
<dbReference type="KEGG" id="cml:BN424_2763"/>
<dbReference type="HOGENOM" id="CLU_1136441_0_0_9"/>
<keyword evidence="3" id="KW-1185">Reference proteome</keyword>
<sequence>MTIIMMGFLFIFLIKNQKKITLKLVLFVAVCLVAGGYIFGVSGNIRVNNTYQTGAPATNGDMFMLIGGATDEFKESPIPKEFFWVYIYGASPLANFQKTIKDYQPGRDINFNDLFIFLVTQIAPDFISKRVESSMNIKVDELSLITPELNVGTSFIVAYVILGWPGVVLFTLILFTGALGYIWLLKRLTSTYFLSGLVILNTLFLMNTFSNMLSFSGLSFQLVYPILLGLLEKHKQKKSVVNIK</sequence>
<dbReference type="AlphaFoldDB" id="K8E5X8"/>
<keyword evidence="1" id="KW-0472">Membrane</keyword>
<protein>
    <submittedName>
        <fullName evidence="2">Uncharacterized protein</fullName>
    </submittedName>
</protein>